<dbReference type="OrthoDB" id="4774058at2759"/>
<name>A0A4V1XA13_9PEZI</name>
<organism evidence="1 2">
    <name type="scientific">Monosporascus ibericus</name>
    <dbReference type="NCBI Taxonomy" id="155417"/>
    <lineage>
        <taxon>Eukaryota</taxon>
        <taxon>Fungi</taxon>
        <taxon>Dikarya</taxon>
        <taxon>Ascomycota</taxon>
        <taxon>Pezizomycotina</taxon>
        <taxon>Sordariomycetes</taxon>
        <taxon>Xylariomycetidae</taxon>
        <taxon>Xylariales</taxon>
        <taxon>Xylariales incertae sedis</taxon>
        <taxon>Monosporascus</taxon>
    </lineage>
</organism>
<proteinExistence type="predicted"/>
<gene>
    <name evidence="1" type="ORF">DL764_006615</name>
</gene>
<dbReference type="Proteomes" id="UP000293360">
    <property type="component" value="Unassembled WGS sequence"/>
</dbReference>
<keyword evidence="2" id="KW-1185">Reference proteome</keyword>
<dbReference type="STRING" id="155417.A0A4V1XA13"/>
<accession>A0A4V1XA13</accession>
<reference evidence="1 2" key="1">
    <citation type="submission" date="2018-06" db="EMBL/GenBank/DDBJ databases">
        <title>Complete Genomes of Monosporascus.</title>
        <authorList>
            <person name="Robinson A.J."/>
            <person name="Natvig D.O."/>
        </authorList>
    </citation>
    <scope>NUCLEOTIDE SEQUENCE [LARGE SCALE GENOMIC DNA]</scope>
    <source>
        <strain evidence="1 2">CBS 110550</strain>
    </source>
</reference>
<dbReference type="AlphaFoldDB" id="A0A4V1XA13"/>
<evidence type="ECO:0000313" key="2">
    <source>
        <dbReference type="Proteomes" id="UP000293360"/>
    </source>
</evidence>
<dbReference type="EMBL" id="QJNU01000397">
    <property type="protein sequence ID" value="RYP00065.1"/>
    <property type="molecule type" value="Genomic_DNA"/>
</dbReference>
<evidence type="ECO:0000313" key="1">
    <source>
        <dbReference type="EMBL" id="RYP00065.1"/>
    </source>
</evidence>
<sequence length="243" mass="26769">MLTERLKEADQKHDKDQEALRKAYDECGLYRMHLGHFVANILELQGLVDLYYGELEETPKKLADALSALNKAKQEAEQLRASVSNDFAAVPEEGVVSLWKQLDTGIWNLSRISFETGFPATLLSNEQTVTFRTVSAAYLLYLEDGNVDSDGVVALGVRLADIEEPVRAFGSVRTSAYGFLEEYGERDERRADELAVKTYDWFSPSPSAERVPDLACSVEAIIGAAYELGAAITGKSAIPPMPA</sequence>
<protein>
    <submittedName>
        <fullName evidence="1">Uncharacterized protein</fullName>
    </submittedName>
</protein>
<comment type="caution">
    <text evidence="1">The sequence shown here is derived from an EMBL/GenBank/DDBJ whole genome shotgun (WGS) entry which is preliminary data.</text>
</comment>